<keyword evidence="2" id="KW-1185">Reference proteome</keyword>
<accession>A0AAE0YDK9</accession>
<dbReference type="AlphaFoldDB" id="A0AAE0YDK9"/>
<name>A0AAE0YDK9_9GAST</name>
<evidence type="ECO:0000313" key="1">
    <source>
        <dbReference type="EMBL" id="KAK3742201.1"/>
    </source>
</evidence>
<proteinExistence type="predicted"/>
<protein>
    <submittedName>
        <fullName evidence="1">Uncharacterized protein</fullName>
    </submittedName>
</protein>
<dbReference type="EMBL" id="JAWDGP010006371">
    <property type="protein sequence ID" value="KAK3742201.1"/>
    <property type="molecule type" value="Genomic_DNA"/>
</dbReference>
<comment type="caution">
    <text evidence="1">The sequence shown here is derived from an EMBL/GenBank/DDBJ whole genome shotgun (WGS) entry which is preliminary data.</text>
</comment>
<gene>
    <name evidence="1" type="ORF">RRG08_056559</name>
</gene>
<dbReference type="Proteomes" id="UP001283361">
    <property type="component" value="Unassembled WGS sequence"/>
</dbReference>
<evidence type="ECO:0000313" key="2">
    <source>
        <dbReference type="Proteomes" id="UP001283361"/>
    </source>
</evidence>
<reference evidence="1" key="1">
    <citation type="journal article" date="2023" name="G3 (Bethesda)">
        <title>A reference genome for the long-term kleptoplast-retaining sea slug Elysia crispata morphotype clarki.</title>
        <authorList>
            <person name="Eastman K.E."/>
            <person name="Pendleton A.L."/>
            <person name="Shaikh M.A."/>
            <person name="Suttiyut T."/>
            <person name="Ogas R."/>
            <person name="Tomko P."/>
            <person name="Gavelis G."/>
            <person name="Widhalm J.R."/>
            <person name="Wisecaver J.H."/>
        </authorList>
    </citation>
    <scope>NUCLEOTIDE SEQUENCE</scope>
    <source>
        <strain evidence="1">ECLA1</strain>
    </source>
</reference>
<organism evidence="1 2">
    <name type="scientific">Elysia crispata</name>
    <name type="common">lettuce slug</name>
    <dbReference type="NCBI Taxonomy" id="231223"/>
    <lineage>
        <taxon>Eukaryota</taxon>
        <taxon>Metazoa</taxon>
        <taxon>Spiralia</taxon>
        <taxon>Lophotrochozoa</taxon>
        <taxon>Mollusca</taxon>
        <taxon>Gastropoda</taxon>
        <taxon>Heterobranchia</taxon>
        <taxon>Euthyneura</taxon>
        <taxon>Panpulmonata</taxon>
        <taxon>Sacoglossa</taxon>
        <taxon>Placobranchoidea</taxon>
        <taxon>Plakobranchidae</taxon>
        <taxon>Elysia</taxon>
    </lineage>
</organism>
<sequence>MIGELINRWIDKGSLVSETVRYLKCGLFKEFELPPLHGPLIACSERSMLGVNLLHSLWKPKPLGRRAARFIVLTSALRADPQTIPHK</sequence>